<accession>A0A376C0C1</accession>
<evidence type="ECO:0000313" key="2">
    <source>
        <dbReference type="Proteomes" id="UP000255515"/>
    </source>
</evidence>
<dbReference type="Pfam" id="PF14131">
    <property type="entry name" value="DUF4298"/>
    <property type="match status" value="1"/>
</dbReference>
<evidence type="ECO:0000313" key="1">
    <source>
        <dbReference type="EMBL" id="SSZ55601.1"/>
    </source>
</evidence>
<dbReference type="EMBL" id="UFTJ01000002">
    <property type="protein sequence ID" value="SSZ55601.1"/>
    <property type="molecule type" value="Genomic_DNA"/>
</dbReference>
<gene>
    <name evidence="1" type="ORF">NCTC11661_00984</name>
</gene>
<name>A0A376C0C1_9FLAO</name>
<dbReference type="InterPro" id="IPR025384">
    <property type="entry name" value="DUF4298"/>
</dbReference>
<dbReference type="Proteomes" id="UP000255515">
    <property type="component" value="Unassembled WGS sequence"/>
</dbReference>
<dbReference type="AlphaFoldDB" id="A0A376C0C1"/>
<reference evidence="1 2" key="1">
    <citation type="submission" date="2018-06" db="EMBL/GenBank/DDBJ databases">
        <authorList>
            <consortium name="Pathogen Informatics"/>
            <person name="Doyle S."/>
        </authorList>
    </citation>
    <scope>NUCLEOTIDE SEQUENCE [LARGE SCALE GENOMIC DNA]</scope>
    <source>
        <strain evidence="1 2">NCTC11661</strain>
    </source>
</reference>
<proteinExistence type="predicted"/>
<evidence type="ECO:0008006" key="3">
    <source>
        <dbReference type="Google" id="ProtNLM"/>
    </source>
</evidence>
<protein>
    <recommendedName>
        <fullName evidence="3">DUF4298 domain-containing protein</fullName>
    </recommendedName>
</protein>
<sequence>MYNDRNANPYTYKKCYLLVVKSINFVDIQIIFLFTMTPKQLQNIAEMEGILNKIEDFTPKAEGFLKQWQELLPEVQKLNAYYGSDQWRKDYDDANAGKIPEGMPHGVLSEDLAYNALGDQYFLAVDFLKLVTKIISREE</sequence>
<organism evidence="1 2">
    <name type="scientific">Bergeyella zoohelcum</name>
    <dbReference type="NCBI Taxonomy" id="1015"/>
    <lineage>
        <taxon>Bacteria</taxon>
        <taxon>Pseudomonadati</taxon>
        <taxon>Bacteroidota</taxon>
        <taxon>Flavobacteriia</taxon>
        <taxon>Flavobacteriales</taxon>
        <taxon>Weeksellaceae</taxon>
        <taxon>Bergeyella</taxon>
    </lineage>
</organism>